<feature type="domain" description="GPI inositol-deacylase winged helix" evidence="2">
    <location>
        <begin position="81"/>
        <end position="158"/>
    </location>
</feature>
<dbReference type="PROSITE" id="PS50088">
    <property type="entry name" value="ANK_REPEAT"/>
    <property type="match status" value="1"/>
</dbReference>
<gene>
    <name evidence="3" type="ORF">PCON_06653</name>
</gene>
<dbReference type="PANTHER" id="PTHR10039:SF15">
    <property type="entry name" value="NACHT DOMAIN-CONTAINING PROTEIN"/>
    <property type="match status" value="1"/>
</dbReference>
<protein>
    <submittedName>
        <fullName evidence="3">Similar to Ankyrin repeat and KH domain-containing protein 1 acc. no. Q8IWZ3</fullName>
    </submittedName>
</protein>
<dbReference type="EMBL" id="HF935332">
    <property type="protein sequence ID" value="CCX07066.1"/>
    <property type="molecule type" value="Genomic_DNA"/>
</dbReference>
<feature type="repeat" description="ANK" evidence="1">
    <location>
        <begin position="358"/>
        <end position="390"/>
    </location>
</feature>
<dbReference type="SMART" id="SM00248">
    <property type="entry name" value="ANK"/>
    <property type="match status" value="5"/>
</dbReference>
<proteinExistence type="predicted"/>
<evidence type="ECO:0000259" key="2">
    <source>
        <dbReference type="Pfam" id="PF22939"/>
    </source>
</evidence>
<evidence type="ECO:0000313" key="4">
    <source>
        <dbReference type="Proteomes" id="UP000018144"/>
    </source>
</evidence>
<dbReference type="OrthoDB" id="195446at2759"/>
<dbReference type="Gene3D" id="1.25.40.20">
    <property type="entry name" value="Ankyrin repeat-containing domain"/>
    <property type="match status" value="2"/>
</dbReference>
<dbReference type="STRING" id="1076935.U4KYM8"/>
<dbReference type="InterPro" id="IPR002110">
    <property type="entry name" value="Ankyrin_rpt"/>
</dbReference>
<dbReference type="eggNOG" id="KOG4177">
    <property type="taxonomic scope" value="Eukaryota"/>
</dbReference>
<evidence type="ECO:0000313" key="3">
    <source>
        <dbReference type="EMBL" id="CCX07066.1"/>
    </source>
</evidence>
<organism evidence="3 4">
    <name type="scientific">Pyronema omphalodes (strain CBS 100304)</name>
    <name type="common">Pyronema confluens</name>
    <dbReference type="NCBI Taxonomy" id="1076935"/>
    <lineage>
        <taxon>Eukaryota</taxon>
        <taxon>Fungi</taxon>
        <taxon>Dikarya</taxon>
        <taxon>Ascomycota</taxon>
        <taxon>Pezizomycotina</taxon>
        <taxon>Pezizomycetes</taxon>
        <taxon>Pezizales</taxon>
        <taxon>Pyronemataceae</taxon>
        <taxon>Pyronema</taxon>
    </lineage>
</organism>
<sequence length="421" mass="48040">MDENYGDMDDSFKKEITDIIVGTADGMFLLPALQIQSVLEQTSISKRRAALGTMPRSLEDSFQVNIDIINGQTPERAHQGMEILKWTYLAERQLTVAELCHALAATDSMSDSLDLNDLPFENTLLNYCHGLVILDEETSSIRFVHKSLQEFLKKKHENKELFETGHCDIYLTCLNYMKFKETSITEPTDKSDYQCNVSLFDRFPFLKYSICFWGEHVREQIDQEVTDRTLEFLSNEYPHFLLHCRLYIVVMSEAMYESQEFYGLHLAAYFGLVGVASAIIDRFGDNLITLSVCEKTPMLLATERGHEAIVRLLLEKRNAIHDLAKPLEIAIAQGFEKIVGLLLDNGDESTINLKVTDRSESLLSCAAMNGHLPICLLLLERDADIESRDNNVSTPLSQASYEGRMDVMNLLLERHRYRIAR</sequence>
<evidence type="ECO:0000256" key="1">
    <source>
        <dbReference type="PROSITE-ProRule" id="PRU00023"/>
    </source>
</evidence>
<accession>U4KYM8</accession>
<dbReference type="Pfam" id="PF12796">
    <property type="entry name" value="Ank_2"/>
    <property type="match status" value="2"/>
</dbReference>
<keyword evidence="4" id="KW-1185">Reference proteome</keyword>
<dbReference type="Proteomes" id="UP000018144">
    <property type="component" value="Unassembled WGS sequence"/>
</dbReference>
<dbReference type="PANTHER" id="PTHR10039">
    <property type="entry name" value="AMELOGENIN"/>
    <property type="match status" value="1"/>
</dbReference>
<keyword evidence="1" id="KW-0040">ANK repeat</keyword>
<dbReference type="Pfam" id="PF22939">
    <property type="entry name" value="WHD_GPIID"/>
    <property type="match status" value="1"/>
</dbReference>
<dbReference type="SUPFAM" id="SSF48403">
    <property type="entry name" value="Ankyrin repeat"/>
    <property type="match status" value="1"/>
</dbReference>
<dbReference type="InterPro" id="IPR036770">
    <property type="entry name" value="Ankyrin_rpt-contain_sf"/>
</dbReference>
<name>U4KYM8_PYROM</name>
<reference evidence="3 4" key="1">
    <citation type="journal article" date="2013" name="PLoS Genet.">
        <title>The genome and development-dependent transcriptomes of Pyronema confluens: a window into fungal evolution.</title>
        <authorList>
            <person name="Traeger S."/>
            <person name="Altegoer F."/>
            <person name="Freitag M."/>
            <person name="Gabaldon T."/>
            <person name="Kempken F."/>
            <person name="Kumar A."/>
            <person name="Marcet-Houben M."/>
            <person name="Poggeler S."/>
            <person name="Stajich J.E."/>
            <person name="Nowrousian M."/>
        </authorList>
    </citation>
    <scope>NUCLEOTIDE SEQUENCE [LARGE SCALE GENOMIC DNA]</scope>
    <source>
        <strain evidence="4">CBS 100304</strain>
        <tissue evidence="3">Vegetative mycelium</tissue>
    </source>
</reference>
<dbReference type="AlphaFoldDB" id="U4KYM8"/>
<dbReference type="InterPro" id="IPR054471">
    <property type="entry name" value="GPIID_WHD"/>
</dbReference>
<dbReference type="OMA" id="QKTIACT"/>